<evidence type="ECO:0000256" key="1">
    <source>
        <dbReference type="ARBA" id="ARBA00007665"/>
    </source>
</evidence>
<reference evidence="4 5" key="1">
    <citation type="submission" date="2022-02" db="EMBL/GenBank/DDBJ databases">
        <title>The genome sequence of Shewanella sp. 3B26.</title>
        <authorList>
            <person name="Du J."/>
        </authorList>
    </citation>
    <scope>NUCLEOTIDE SEQUENCE [LARGE SCALE GENOMIC DNA]</scope>
    <source>
        <strain evidence="4 5">3B26</strain>
    </source>
</reference>
<dbReference type="PANTHER" id="PTHR16301:SF20">
    <property type="entry name" value="IMPACT FAMILY MEMBER YIGZ"/>
    <property type="match status" value="1"/>
</dbReference>
<dbReference type="GO" id="GO:0017111">
    <property type="term" value="F:ribonucleoside triphosphate phosphatase activity"/>
    <property type="evidence" value="ECO:0007669"/>
    <property type="project" value="UniProtKB-ARBA"/>
</dbReference>
<accession>A0AAJ1BL10</accession>
<dbReference type="InterPro" id="IPR020569">
    <property type="entry name" value="UPF0029_Impact_CS"/>
</dbReference>
<dbReference type="InterPro" id="IPR036956">
    <property type="entry name" value="Impact_N_sf"/>
</dbReference>
<feature type="domain" description="UPF0029" evidence="3">
    <location>
        <begin position="144"/>
        <end position="197"/>
    </location>
</feature>
<feature type="domain" description="Impact N-terminal" evidence="2">
    <location>
        <begin position="19"/>
        <end position="126"/>
    </location>
</feature>
<comment type="caution">
    <text evidence="4">The sequence shown here is derived from an EMBL/GenBank/DDBJ whole genome shotgun (WGS) entry which is preliminary data.</text>
</comment>
<dbReference type="SUPFAM" id="SSF54211">
    <property type="entry name" value="Ribosomal protein S5 domain 2-like"/>
    <property type="match status" value="1"/>
</dbReference>
<evidence type="ECO:0000313" key="5">
    <source>
        <dbReference type="Proteomes" id="UP001297581"/>
    </source>
</evidence>
<dbReference type="GO" id="GO:0043168">
    <property type="term" value="F:anion binding"/>
    <property type="evidence" value="ECO:0007669"/>
    <property type="project" value="UniProtKB-ARBA"/>
</dbReference>
<keyword evidence="5" id="KW-1185">Reference proteome</keyword>
<dbReference type="Pfam" id="PF09186">
    <property type="entry name" value="DUF1949"/>
    <property type="match status" value="1"/>
</dbReference>
<dbReference type="PROSITE" id="PS00910">
    <property type="entry name" value="UPF0029"/>
    <property type="match status" value="1"/>
</dbReference>
<dbReference type="AlphaFoldDB" id="A0AAJ1BL10"/>
<dbReference type="GO" id="GO:0006446">
    <property type="term" value="P:regulation of translational initiation"/>
    <property type="evidence" value="ECO:0007669"/>
    <property type="project" value="TreeGrafter"/>
</dbReference>
<gene>
    <name evidence="4" type="ORF">MJ923_19695</name>
</gene>
<dbReference type="InterPro" id="IPR015796">
    <property type="entry name" value="Impact_YigZ-like"/>
</dbReference>
<dbReference type="SUPFAM" id="SSF54980">
    <property type="entry name" value="EF-G C-terminal domain-like"/>
    <property type="match status" value="1"/>
</dbReference>
<evidence type="ECO:0000259" key="3">
    <source>
        <dbReference type="Pfam" id="PF09186"/>
    </source>
</evidence>
<protein>
    <submittedName>
        <fullName evidence="4">YigZ family protein</fullName>
    </submittedName>
</protein>
<evidence type="ECO:0000259" key="2">
    <source>
        <dbReference type="Pfam" id="PF01205"/>
    </source>
</evidence>
<sequence>MAEKYPIPAGELVFEEEIKASRFITVLSHCSSETDLKSVLTDVKSRYPGASHYCWAYVAAAPDNSVAIGSSDDGEPSGSAGRPMLATLQGSGLGEVCAVVVRYYGGTKLGVGGLVRAYTSGIKKALPDLPTQLRELKYPSRLCCDYGQLADIEYLLGKHGGDILERDFGGKVTLQLQLPKANLADLNRDLATLTQGQIVLKFDEFE</sequence>
<dbReference type="Pfam" id="PF01205">
    <property type="entry name" value="Impact_N"/>
    <property type="match status" value="1"/>
</dbReference>
<dbReference type="InterPro" id="IPR035647">
    <property type="entry name" value="EFG_III/V"/>
</dbReference>
<dbReference type="Gene3D" id="3.30.70.240">
    <property type="match status" value="1"/>
</dbReference>
<dbReference type="InterPro" id="IPR001498">
    <property type="entry name" value="Impact_N"/>
</dbReference>
<comment type="similarity">
    <text evidence="1">Belongs to the IMPACT family.</text>
</comment>
<dbReference type="InterPro" id="IPR023582">
    <property type="entry name" value="Impact"/>
</dbReference>
<dbReference type="GO" id="GO:0032561">
    <property type="term" value="F:guanyl ribonucleotide binding"/>
    <property type="evidence" value="ECO:0007669"/>
    <property type="project" value="UniProtKB-ARBA"/>
</dbReference>
<dbReference type="PANTHER" id="PTHR16301">
    <property type="entry name" value="IMPACT-RELATED"/>
    <property type="match status" value="1"/>
</dbReference>
<evidence type="ECO:0000313" key="4">
    <source>
        <dbReference type="EMBL" id="MCH4296533.1"/>
    </source>
</evidence>
<dbReference type="Gene3D" id="3.30.230.30">
    <property type="entry name" value="Impact, N-terminal domain"/>
    <property type="match status" value="1"/>
</dbReference>
<dbReference type="Proteomes" id="UP001297581">
    <property type="component" value="Unassembled WGS sequence"/>
</dbReference>
<dbReference type="NCBIfam" id="TIGR00257">
    <property type="entry name" value="IMPACT_YIGZ"/>
    <property type="match status" value="1"/>
</dbReference>
<dbReference type="InterPro" id="IPR015269">
    <property type="entry name" value="UPF0029_Impact_C"/>
</dbReference>
<name>A0AAJ1BL10_9GAMM</name>
<dbReference type="InterPro" id="IPR020568">
    <property type="entry name" value="Ribosomal_Su5_D2-typ_SF"/>
</dbReference>
<organism evidence="4 5">
    <name type="scientific">Shewanella zhuhaiensis</name>
    <dbReference type="NCBI Taxonomy" id="2919576"/>
    <lineage>
        <taxon>Bacteria</taxon>
        <taxon>Pseudomonadati</taxon>
        <taxon>Pseudomonadota</taxon>
        <taxon>Gammaproteobacteria</taxon>
        <taxon>Alteromonadales</taxon>
        <taxon>Shewanellaceae</taxon>
        <taxon>Shewanella</taxon>
    </lineage>
</organism>
<dbReference type="EMBL" id="JAKUDL010000011">
    <property type="protein sequence ID" value="MCH4296533.1"/>
    <property type="molecule type" value="Genomic_DNA"/>
</dbReference>
<dbReference type="RefSeq" id="WP_240592548.1">
    <property type="nucleotide sequence ID" value="NZ_JAKUDL010000011.1"/>
</dbReference>
<dbReference type="GO" id="GO:0005737">
    <property type="term" value="C:cytoplasm"/>
    <property type="evidence" value="ECO:0007669"/>
    <property type="project" value="TreeGrafter"/>
</dbReference>
<proteinExistence type="inferred from homology"/>